<keyword evidence="2" id="KW-1185">Reference proteome</keyword>
<dbReference type="AlphaFoldDB" id="A0A016VJU0"/>
<accession>A0A016VJU0</accession>
<name>A0A016VJU0_9BILA</name>
<evidence type="ECO:0000313" key="2">
    <source>
        <dbReference type="Proteomes" id="UP000024635"/>
    </source>
</evidence>
<reference evidence="2" key="1">
    <citation type="journal article" date="2015" name="Nat. Genet.">
        <title>The genome and transcriptome of the zoonotic hookworm Ancylostoma ceylanicum identify infection-specific gene families.</title>
        <authorList>
            <person name="Schwarz E.M."/>
            <person name="Hu Y."/>
            <person name="Antoshechkin I."/>
            <person name="Miller M.M."/>
            <person name="Sternberg P.W."/>
            <person name="Aroian R.V."/>
        </authorList>
    </citation>
    <scope>NUCLEOTIDE SEQUENCE</scope>
    <source>
        <strain evidence="2">HY135</strain>
    </source>
</reference>
<protein>
    <submittedName>
        <fullName evidence="1">Uncharacterized protein</fullName>
    </submittedName>
</protein>
<evidence type="ECO:0000313" key="1">
    <source>
        <dbReference type="EMBL" id="EYC27526.1"/>
    </source>
</evidence>
<dbReference type="EMBL" id="JARK01001345">
    <property type="protein sequence ID" value="EYC27526.1"/>
    <property type="molecule type" value="Genomic_DNA"/>
</dbReference>
<sequence length="120" mass="13701">MKPLTYAMMRMVAVTTDGASNNVGPVQGAHAFIKRKIMETTRFTSSPRTELILYVCYAHKLNLMMKALRHPEYNLARAVVMEMHNIFGSTSRAIARHFYHETRNVLHSSPDECSVRSQMV</sequence>
<dbReference type="Proteomes" id="UP000024635">
    <property type="component" value="Unassembled WGS sequence"/>
</dbReference>
<proteinExistence type="predicted"/>
<dbReference type="STRING" id="53326.A0A016VJU0"/>
<organism evidence="1 2">
    <name type="scientific">Ancylostoma ceylanicum</name>
    <dbReference type="NCBI Taxonomy" id="53326"/>
    <lineage>
        <taxon>Eukaryota</taxon>
        <taxon>Metazoa</taxon>
        <taxon>Ecdysozoa</taxon>
        <taxon>Nematoda</taxon>
        <taxon>Chromadorea</taxon>
        <taxon>Rhabditida</taxon>
        <taxon>Rhabditina</taxon>
        <taxon>Rhabditomorpha</taxon>
        <taxon>Strongyloidea</taxon>
        <taxon>Ancylostomatidae</taxon>
        <taxon>Ancylostomatinae</taxon>
        <taxon>Ancylostoma</taxon>
    </lineage>
</organism>
<gene>
    <name evidence="1" type="primary">Acey_s0009.g777</name>
    <name evidence="1" type="ORF">Y032_0009g777</name>
</gene>
<comment type="caution">
    <text evidence="1">The sequence shown here is derived from an EMBL/GenBank/DDBJ whole genome shotgun (WGS) entry which is preliminary data.</text>
</comment>